<dbReference type="STRING" id="27342.A0A0H2S148"/>
<evidence type="ECO:0000256" key="1">
    <source>
        <dbReference type="SAM" id="MobiDB-lite"/>
    </source>
</evidence>
<feature type="compositionally biased region" description="Polar residues" evidence="1">
    <location>
        <begin position="120"/>
        <end position="134"/>
    </location>
</feature>
<organism evidence="2 3">
    <name type="scientific">Schizopora paradoxa</name>
    <dbReference type="NCBI Taxonomy" id="27342"/>
    <lineage>
        <taxon>Eukaryota</taxon>
        <taxon>Fungi</taxon>
        <taxon>Dikarya</taxon>
        <taxon>Basidiomycota</taxon>
        <taxon>Agaricomycotina</taxon>
        <taxon>Agaricomycetes</taxon>
        <taxon>Hymenochaetales</taxon>
        <taxon>Schizoporaceae</taxon>
        <taxon>Schizopora</taxon>
    </lineage>
</organism>
<proteinExistence type="predicted"/>
<feature type="compositionally biased region" description="Low complexity" evidence="1">
    <location>
        <begin position="85"/>
        <end position="115"/>
    </location>
</feature>
<reference evidence="2 3" key="1">
    <citation type="submission" date="2015-04" db="EMBL/GenBank/DDBJ databases">
        <title>Complete genome sequence of Schizopora paradoxa KUC8140, a cosmopolitan wood degrader in East Asia.</title>
        <authorList>
            <consortium name="DOE Joint Genome Institute"/>
            <person name="Min B."/>
            <person name="Park H."/>
            <person name="Jang Y."/>
            <person name="Kim J.-J."/>
            <person name="Kim K.H."/>
            <person name="Pangilinan J."/>
            <person name="Lipzen A."/>
            <person name="Riley R."/>
            <person name="Grigoriev I.V."/>
            <person name="Spatafora J.W."/>
            <person name="Choi I.-G."/>
        </authorList>
    </citation>
    <scope>NUCLEOTIDE SEQUENCE [LARGE SCALE GENOMIC DNA]</scope>
    <source>
        <strain evidence="2 3">KUC8140</strain>
    </source>
</reference>
<dbReference type="EMBL" id="KQ085929">
    <property type="protein sequence ID" value="KLO15468.1"/>
    <property type="molecule type" value="Genomic_DNA"/>
</dbReference>
<gene>
    <name evidence="2" type="ORF">SCHPADRAFT_938703</name>
</gene>
<accession>A0A0H2S148</accession>
<dbReference type="AlphaFoldDB" id="A0A0H2S148"/>
<feature type="compositionally biased region" description="Basic and acidic residues" evidence="1">
    <location>
        <begin position="1"/>
        <end position="15"/>
    </location>
</feature>
<dbReference type="Proteomes" id="UP000053477">
    <property type="component" value="Unassembled WGS sequence"/>
</dbReference>
<keyword evidence="3" id="KW-1185">Reference proteome</keyword>
<dbReference type="InParanoid" id="A0A0H2S148"/>
<feature type="region of interest" description="Disordered" evidence="1">
    <location>
        <begin position="1"/>
        <end position="166"/>
    </location>
</feature>
<evidence type="ECO:0000313" key="3">
    <source>
        <dbReference type="Proteomes" id="UP000053477"/>
    </source>
</evidence>
<feature type="compositionally biased region" description="Basic and acidic residues" evidence="1">
    <location>
        <begin position="22"/>
        <end position="33"/>
    </location>
</feature>
<protein>
    <submittedName>
        <fullName evidence="2">Uncharacterized protein</fullName>
    </submittedName>
</protein>
<evidence type="ECO:0000313" key="2">
    <source>
        <dbReference type="EMBL" id="KLO15468.1"/>
    </source>
</evidence>
<name>A0A0H2S148_9AGAM</name>
<sequence>MGRPPKYKDANELREARKRQKREWYENHKDVVNMRRNRRRRDRRAGVPNPPSFSPTSSYEPSLTEDGQRSIRSGADALNIENECSSSYMSYPTSSPSIPLPTSSSSTSFILSSPIRHGSPCSSDSEGTVSVRQNSSSPSSSLSPPSPRRRLEVPSSPESDGELGPVCDWRTPASLDSCACIPRVLIQEVRSALRQAPKLQYAARSCGYWKSFYWSFTRDGFIPLARAIFDDLASMPDSDVSKALAYSELAKALKKVDNVFHALLETTLSQDPLGRWSTVKCAIGLDRKWERLSDVVCEMIYHRQDGRDYLLRASRDGVLSYPFTLP</sequence>